<evidence type="ECO:0000313" key="1">
    <source>
        <dbReference type="EMBL" id="CAG8852242.1"/>
    </source>
</evidence>
<evidence type="ECO:0000313" key="2">
    <source>
        <dbReference type="Proteomes" id="UP000789920"/>
    </source>
</evidence>
<reference evidence="1" key="1">
    <citation type="submission" date="2021-06" db="EMBL/GenBank/DDBJ databases">
        <authorList>
            <person name="Kallberg Y."/>
            <person name="Tangrot J."/>
            <person name="Rosling A."/>
        </authorList>
    </citation>
    <scope>NUCLEOTIDE SEQUENCE</scope>
    <source>
        <strain evidence="1">MA461A</strain>
    </source>
</reference>
<keyword evidence="2" id="KW-1185">Reference proteome</keyword>
<sequence>AVKAQHQKRIKEEVEMLKQYRRHVNESNQSTKKDQASKLDNIKRDKTSKLDDIEKNQAPDNKRLK</sequence>
<feature type="non-terminal residue" evidence="1">
    <location>
        <position position="65"/>
    </location>
</feature>
<comment type="caution">
    <text evidence="1">The sequence shown here is derived from an EMBL/GenBank/DDBJ whole genome shotgun (WGS) entry which is preliminary data.</text>
</comment>
<name>A0ACA9SYZ0_9GLOM</name>
<accession>A0ACA9SYZ0</accession>
<dbReference type="EMBL" id="CAJVQC010180836">
    <property type="protein sequence ID" value="CAG8852242.1"/>
    <property type="molecule type" value="Genomic_DNA"/>
</dbReference>
<organism evidence="1 2">
    <name type="scientific">Racocetra persica</name>
    <dbReference type="NCBI Taxonomy" id="160502"/>
    <lineage>
        <taxon>Eukaryota</taxon>
        <taxon>Fungi</taxon>
        <taxon>Fungi incertae sedis</taxon>
        <taxon>Mucoromycota</taxon>
        <taxon>Glomeromycotina</taxon>
        <taxon>Glomeromycetes</taxon>
        <taxon>Diversisporales</taxon>
        <taxon>Gigasporaceae</taxon>
        <taxon>Racocetra</taxon>
    </lineage>
</organism>
<proteinExistence type="predicted"/>
<dbReference type="Proteomes" id="UP000789920">
    <property type="component" value="Unassembled WGS sequence"/>
</dbReference>
<gene>
    <name evidence="1" type="ORF">RPERSI_LOCUS36972</name>
</gene>
<protein>
    <submittedName>
        <fullName evidence="1">34790_t:CDS:1</fullName>
    </submittedName>
</protein>
<feature type="non-terminal residue" evidence="1">
    <location>
        <position position="1"/>
    </location>
</feature>